<comment type="caution">
    <text evidence="1">The sequence shown here is derived from an EMBL/GenBank/DDBJ whole genome shotgun (WGS) entry which is preliminary data.</text>
</comment>
<dbReference type="Proteomes" id="UP000231383">
    <property type="component" value="Unassembled WGS sequence"/>
</dbReference>
<organism evidence="1 2">
    <name type="scientific">Candidatus Roizmanbacteria bacterium CG_4_9_14_0_2_um_filter_39_13</name>
    <dbReference type="NCBI Taxonomy" id="1974839"/>
    <lineage>
        <taxon>Bacteria</taxon>
        <taxon>Candidatus Roizmaniibacteriota</taxon>
    </lineage>
</organism>
<evidence type="ECO:0000313" key="2">
    <source>
        <dbReference type="Proteomes" id="UP000231383"/>
    </source>
</evidence>
<sequence>MKIKVKMPEKSKIVVEPRQKVDFNTPLAHTTKKSTIFIPIAEMLNFDPEQIFRHIKHAIGDPIHKDDILAENKSLFSTRQYLSEVSGILREIKHDSGIIAIEQDQEENTTINCFFIGEVDGIYDGYLELKVEDVHTTKLQEKAPYFGAAIYYLDPSISYSDDDLEGVCVFAPEFNELDSVKMEALGAQGLITRTKFSSNGLLHQIILQDEKDFDYIKKKGYPYVLIGHEPMTVIFYK</sequence>
<evidence type="ECO:0000313" key="1">
    <source>
        <dbReference type="EMBL" id="PJC33949.1"/>
    </source>
</evidence>
<dbReference type="AlphaFoldDB" id="A0A2M8F3T4"/>
<accession>A0A2M8F3T4</accession>
<name>A0A2M8F3T4_9BACT</name>
<gene>
    <name evidence="1" type="ORF">CO051_00660</name>
</gene>
<reference evidence="2" key="1">
    <citation type="submission" date="2017-09" db="EMBL/GenBank/DDBJ databases">
        <title>Depth-based differentiation of microbial function through sediment-hosted aquifers and enrichment of novel symbionts in the deep terrestrial subsurface.</title>
        <authorList>
            <person name="Probst A.J."/>
            <person name="Ladd B."/>
            <person name="Jarett J.K."/>
            <person name="Geller-Mcgrath D.E."/>
            <person name="Sieber C.M.K."/>
            <person name="Emerson J.B."/>
            <person name="Anantharaman K."/>
            <person name="Thomas B.C."/>
            <person name="Malmstrom R."/>
            <person name="Stieglmeier M."/>
            <person name="Klingl A."/>
            <person name="Woyke T."/>
            <person name="Ryan C.M."/>
            <person name="Banfield J.F."/>
        </authorList>
    </citation>
    <scope>NUCLEOTIDE SEQUENCE [LARGE SCALE GENOMIC DNA]</scope>
</reference>
<protein>
    <submittedName>
        <fullName evidence="1">Uncharacterized protein</fullName>
    </submittedName>
</protein>
<dbReference type="EMBL" id="PFSC01000018">
    <property type="protein sequence ID" value="PJC33949.1"/>
    <property type="molecule type" value="Genomic_DNA"/>
</dbReference>
<proteinExistence type="predicted"/>